<evidence type="ECO:0000313" key="3">
    <source>
        <dbReference type="Proteomes" id="UP000053097"/>
    </source>
</evidence>
<feature type="non-terminal residue" evidence="2">
    <location>
        <position position="1"/>
    </location>
</feature>
<reference evidence="2 3" key="1">
    <citation type="journal article" date="2014" name="Curr. Biol.">
        <title>The genome of the clonal raider ant Cerapachys biroi.</title>
        <authorList>
            <person name="Oxley P.R."/>
            <person name="Ji L."/>
            <person name="Fetter-Pruneda I."/>
            <person name="McKenzie S.K."/>
            <person name="Li C."/>
            <person name="Hu H."/>
            <person name="Zhang G."/>
            <person name="Kronauer D.J."/>
        </authorList>
    </citation>
    <scope>NUCLEOTIDE SEQUENCE [LARGE SCALE GENOMIC DNA]</scope>
</reference>
<dbReference type="Proteomes" id="UP000053097">
    <property type="component" value="Unassembled WGS sequence"/>
</dbReference>
<gene>
    <name evidence="2" type="ORF">X777_05634</name>
</gene>
<protein>
    <submittedName>
        <fullName evidence="2">Uncharacterized protein</fullName>
    </submittedName>
</protein>
<accession>A0A026WH51</accession>
<dbReference type="AlphaFoldDB" id="A0A026WH51"/>
<keyword evidence="3" id="KW-1185">Reference proteome</keyword>
<name>A0A026WH51_OOCBI</name>
<proteinExistence type="predicted"/>
<dbReference type="EMBL" id="KK107250">
    <property type="protein sequence ID" value="EZA54404.1"/>
    <property type="molecule type" value="Genomic_DNA"/>
</dbReference>
<feature type="region of interest" description="Disordered" evidence="1">
    <location>
        <begin position="159"/>
        <end position="208"/>
    </location>
</feature>
<evidence type="ECO:0000313" key="2">
    <source>
        <dbReference type="EMBL" id="EZA54404.1"/>
    </source>
</evidence>
<organism evidence="2 3">
    <name type="scientific">Ooceraea biroi</name>
    <name type="common">Clonal raider ant</name>
    <name type="synonym">Cerapachys biroi</name>
    <dbReference type="NCBI Taxonomy" id="2015173"/>
    <lineage>
        <taxon>Eukaryota</taxon>
        <taxon>Metazoa</taxon>
        <taxon>Ecdysozoa</taxon>
        <taxon>Arthropoda</taxon>
        <taxon>Hexapoda</taxon>
        <taxon>Insecta</taxon>
        <taxon>Pterygota</taxon>
        <taxon>Neoptera</taxon>
        <taxon>Endopterygota</taxon>
        <taxon>Hymenoptera</taxon>
        <taxon>Apocrita</taxon>
        <taxon>Aculeata</taxon>
        <taxon>Formicoidea</taxon>
        <taxon>Formicidae</taxon>
        <taxon>Dorylinae</taxon>
        <taxon>Ooceraea</taxon>
    </lineage>
</organism>
<sequence length="208" mass="23661">RRREGGRRMWGGVGVPWKRTEMRRTGRRMDSKGLAMREKGFTLDPRNVWNRSPTYDSRVVGINRKLESNSSTHDERVSCRGAEKDVITFSQCVCLLSSIKLRLAVETVNYVIIAGREVTPGSCVSLYGFPKITCRKFIDFVRAAAPAESTGRAAVEFNRRHRPRRSGYGASDVPRDNVQACRRAGRRRSSTERRESRRRAPTRVTGKT</sequence>
<evidence type="ECO:0000256" key="1">
    <source>
        <dbReference type="SAM" id="MobiDB-lite"/>
    </source>
</evidence>